<dbReference type="NCBIfam" id="NF006586">
    <property type="entry name" value="PRK09112.1"/>
    <property type="match status" value="1"/>
</dbReference>
<gene>
    <name evidence="1" type="ORF">V1479_12115</name>
</gene>
<dbReference type="InterPro" id="IPR050238">
    <property type="entry name" value="DNA_Rep/Repair_Clamp_Loader"/>
</dbReference>
<reference evidence="1 2" key="1">
    <citation type="submission" date="2024-01" db="EMBL/GenBank/DDBJ databases">
        <title>New evidence supports the origin of RcGTA from prophage.</title>
        <authorList>
            <person name="Xu Y."/>
            <person name="Liu B."/>
            <person name="Chen F."/>
        </authorList>
    </citation>
    <scope>NUCLEOTIDE SEQUENCE [LARGE SCALE GENOMIC DNA]</scope>
    <source>
        <strain evidence="1 2">CBW1107-2</strain>
    </source>
</reference>
<evidence type="ECO:0000313" key="2">
    <source>
        <dbReference type="Proteomes" id="UP001559025"/>
    </source>
</evidence>
<keyword evidence="1" id="KW-0548">Nucleotidyltransferase</keyword>
<dbReference type="EC" id="2.7.7.7" evidence="1"/>
<dbReference type="EMBL" id="JAZHFV010000003">
    <property type="protein sequence ID" value="MEX4008055.1"/>
    <property type="molecule type" value="Genomic_DNA"/>
</dbReference>
<dbReference type="PANTHER" id="PTHR11669:SF8">
    <property type="entry name" value="DNA POLYMERASE III SUBUNIT DELTA"/>
    <property type="match status" value="1"/>
</dbReference>
<accession>A0ABV3WTR4</accession>
<keyword evidence="2" id="KW-1185">Reference proteome</keyword>
<dbReference type="GO" id="GO:0003887">
    <property type="term" value="F:DNA-directed DNA polymerase activity"/>
    <property type="evidence" value="ECO:0007669"/>
    <property type="project" value="UniProtKB-EC"/>
</dbReference>
<dbReference type="RefSeq" id="WP_368803114.1">
    <property type="nucleotide sequence ID" value="NZ_JAZHFV010000003.1"/>
</dbReference>
<dbReference type="Pfam" id="PF13177">
    <property type="entry name" value="DNA_pol3_delta2"/>
    <property type="match status" value="1"/>
</dbReference>
<protein>
    <submittedName>
        <fullName evidence="1">DNA polymerase III subunit delta</fullName>
        <ecNumber evidence="1">2.7.7.7</ecNumber>
    </submittedName>
</protein>
<dbReference type="Proteomes" id="UP001559025">
    <property type="component" value="Unassembled WGS sequence"/>
</dbReference>
<dbReference type="NCBIfam" id="TIGR00678">
    <property type="entry name" value="holB"/>
    <property type="match status" value="1"/>
</dbReference>
<keyword evidence="1" id="KW-0808">Transferase</keyword>
<dbReference type="InterPro" id="IPR004622">
    <property type="entry name" value="DNA_pol_HolB"/>
</dbReference>
<organism evidence="1 2">
    <name type="scientific">Neoaquamicrobium sediminum</name>
    <dbReference type="NCBI Taxonomy" id="1849104"/>
    <lineage>
        <taxon>Bacteria</taxon>
        <taxon>Pseudomonadati</taxon>
        <taxon>Pseudomonadota</taxon>
        <taxon>Alphaproteobacteria</taxon>
        <taxon>Hyphomicrobiales</taxon>
        <taxon>Phyllobacteriaceae</taxon>
        <taxon>Neoaquamicrobium</taxon>
    </lineage>
</organism>
<dbReference type="PANTHER" id="PTHR11669">
    <property type="entry name" value="REPLICATION FACTOR C / DNA POLYMERASE III GAMMA-TAU SUBUNIT"/>
    <property type="match status" value="1"/>
</dbReference>
<evidence type="ECO:0000313" key="1">
    <source>
        <dbReference type="EMBL" id="MEX4008055.1"/>
    </source>
</evidence>
<dbReference type="Gene3D" id="3.40.50.300">
    <property type="entry name" value="P-loop containing nucleotide triphosphate hydrolases"/>
    <property type="match status" value="1"/>
</dbReference>
<name>A0ABV3WTR4_9HYPH</name>
<comment type="caution">
    <text evidence="1">The sequence shown here is derived from an EMBL/GenBank/DDBJ whole genome shotgun (WGS) entry which is preliminary data.</text>
</comment>
<sequence length="351" mass="37712">MSFERLAPEQFDTIPGIAEPAENPLLVGHAEAMLQVASAYRAGKLHHALLLAGPPGIGKATFAFHLAQHLLANTVAAEAPPGFSQRDPSSPLFRQIAQGSHPAVLHLTRPVNDKTKGFKSVVTVDEIRKINRFLSMTAHDGAYRIAIVDPADDMNTNAANALLKNLEEPPPRTLFILIAHSLGSLLPTIRSRCQTIKFKPLEPAALLHVLDASQTTVPEDEAGRAALAARAGGSVRDALLLTEYGGLDIADAVSGVLRSRPYAYGDAWRVAEAVSGRDAAVQFSIFNQHALETIAEQARGAALAGDSARADGLAELWREAERAVAETETYNLDKKQHVSGLLQRMWRAANP</sequence>
<dbReference type="NCBIfam" id="NF005677">
    <property type="entry name" value="PRK07471.1"/>
    <property type="match status" value="1"/>
</dbReference>
<dbReference type="InterPro" id="IPR027417">
    <property type="entry name" value="P-loop_NTPase"/>
</dbReference>
<dbReference type="SUPFAM" id="SSF52540">
    <property type="entry name" value="P-loop containing nucleoside triphosphate hydrolases"/>
    <property type="match status" value="1"/>
</dbReference>
<proteinExistence type="predicted"/>